<dbReference type="PANTHER" id="PTHR13947:SF58">
    <property type="entry name" value="8B (PUTATIVE,_PSEUDO-RELATED"/>
    <property type="match status" value="1"/>
</dbReference>
<keyword evidence="2" id="KW-1133">Transmembrane helix</keyword>
<dbReference type="InterPro" id="IPR000182">
    <property type="entry name" value="GNAT_dom"/>
</dbReference>
<dbReference type="CDD" id="cd04301">
    <property type="entry name" value="NAT_SF"/>
    <property type="match status" value="1"/>
</dbReference>
<gene>
    <name evidence="4" type="ORF">NDU88_007011</name>
</gene>
<keyword evidence="1" id="KW-0808">Transferase</keyword>
<evidence type="ECO:0000259" key="3">
    <source>
        <dbReference type="PROSITE" id="PS51186"/>
    </source>
</evidence>
<dbReference type="Proteomes" id="UP001066276">
    <property type="component" value="Chromosome 1_2"/>
</dbReference>
<protein>
    <recommendedName>
        <fullName evidence="3">N-acetyltransferase domain-containing protein</fullName>
    </recommendedName>
</protein>
<reference evidence="4" key="1">
    <citation type="journal article" date="2022" name="bioRxiv">
        <title>Sequencing and chromosome-scale assembly of the giantPleurodeles waltlgenome.</title>
        <authorList>
            <person name="Brown T."/>
            <person name="Elewa A."/>
            <person name="Iarovenko S."/>
            <person name="Subramanian E."/>
            <person name="Araus A.J."/>
            <person name="Petzold A."/>
            <person name="Susuki M."/>
            <person name="Suzuki K.-i.T."/>
            <person name="Hayashi T."/>
            <person name="Toyoda A."/>
            <person name="Oliveira C."/>
            <person name="Osipova E."/>
            <person name="Leigh N.D."/>
            <person name="Simon A."/>
            <person name="Yun M.H."/>
        </authorList>
    </citation>
    <scope>NUCLEOTIDE SEQUENCE</scope>
    <source>
        <strain evidence="4">20211129_DDA</strain>
        <tissue evidence="4">Liver</tissue>
    </source>
</reference>
<proteinExistence type="predicted"/>
<comment type="caution">
    <text evidence="4">The sequence shown here is derived from an EMBL/GenBank/DDBJ whole genome shotgun (WGS) entry which is preliminary data.</text>
</comment>
<dbReference type="EMBL" id="JANPWB010000002">
    <property type="protein sequence ID" value="KAJ1211654.1"/>
    <property type="molecule type" value="Genomic_DNA"/>
</dbReference>
<name>A0AAV7WC86_PLEWA</name>
<evidence type="ECO:0000313" key="4">
    <source>
        <dbReference type="EMBL" id="KAJ1211654.1"/>
    </source>
</evidence>
<dbReference type="Pfam" id="PF00583">
    <property type="entry name" value="Acetyltransf_1"/>
    <property type="match status" value="1"/>
</dbReference>
<dbReference type="InterPro" id="IPR016181">
    <property type="entry name" value="Acyl_CoA_acyltransferase"/>
</dbReference>
<dbReference type="InterPro" id="IPR050769">
    <property type="entry name" value="NAT_camello-type"/>
</dbReference>
<evidence type="ECO:0000256" key="2">
    <source>
        <dbReference type="SAM" id="Phobius"/>
    </source>
</evidence>
<feature type="domain" description="N-acetyltransferase" evidence="3">
    <location>
        <begin position="69"/>
        <end position="223"/>
    </location>
</feature>
<dbReference type="AlphaFoldDB" id="A0AAV7WC86"/>
<dbReference type="PANTHER" id="PTHR13947">
    <property type="entry name" value="GNAT FAMILY N-ACETYLTRANSFERASE"/>
    <property type="match status" value="1"/>
</dbReference>
<keyword evidence="2" id="KW-0472">Membrane</keyword>
<accession>A0AAV7WC86</accession>
<keyword evidence="5" id="KW-1185">Reference proteome</keyword>
<keyword evidence="2" id="KW-0812">Transmembrane</keyword>
<feature type="transmembrane region" description="Helical" evidence="2">
    <location>
        <begin position="45"/>
        <end position="78"/>
    </location>
</feature>
<dbReference type="PROSITE" id="PS51186">
    <property type="entry name" value="GNAT"/>
    <property type="match status" value="1"/>
</dbReference>
<evidence type="ECO:0000313" key="5">
    <source>
        <dbReference type="Proteomes" id="UP001066276"/>
    </source>
</evidence>
<dbReference type="GO" id="GO:0008080">
    <property type="term" value="F:N-acetyltransferase activity"/>
    <property type="evidence" value="ECO:0007669"/>
    <property type="project" value="InterPro"/>
</dbReference>
<dbReference type="Gene3D" id="3.40.630.30">
    <property type="match status" value="1"/>
</dbReference>
<dbReference type="SUPFAM" id="SSF55729">
    <property type="entry name" value="Acyl-CoA N-acyltransferases (Nat)"/>
    <property type="match status" value="1"/>
</dbReference>
<evidence type="ECO:0000256" key="1">
    <source>
        <dbReference type="ARBA" id="ARBA00022679"/>
    </source>
</evidence>
<sequence length="232" mass="27091">MMANYHIRVYKDEDYEMVRDLFKSGMEEHVRPLFEYIMKLPRTKVLLLGAFLGLYISFKSLLLSATTISAILAFIWFASNYIFTSYIQAILQEDLLDIQRYYLDKKGFGFWVAEAHGKVIGTVAALPYFNAAGGSKVELKRMYVKKEYRGQGLGKAFCRKLIYFARQEGYSTIVLETSIVHYDAQRLYENMGFKLDHMFVAPSFIERLLHFLILHYRLDIPVTNGQFLQKYC</sequence>
<organism evidence="4 5">
    <name type="scientific">Pleurodeles waltl</name>
    <name type="common">Iberian ribbed newt</name>
    <dbReference type="NCBI Taxonomy" id="8319"/>
    <lineage>
        <taxon>Eukaryota</taxon>
        <taxon>Metazoa</taxon>
        <taxon>Chordata</taxon>
        <taxon>Craniata</taxon>
        <taxon>Vertebrata</taxon>
        <taxon>Euteleostomi</taxon>
        <taxon>Amphibia</taxon>
        <taxon>Batrachia</taxon>
        <taxon>Caudata</taxon>
        <taxon>Salamandroidea</taxon>
        <taxon>Salamandridae</taxon>
        <taxon>Pleurodelinae</taxon>
        <taxon>Pleurodeles</taxon>
    </lineage>
</organism>